<comment type="caution">
    <text evidence="1">The sequence shown here is derived from an EMBL/GenBank/DDBJ whole genome shotgun (WGS) entry which is preliminary data.</text>
</comment>
<keyword evidence="2" id="KW-1185">Reference proteome</keyword>
<evidence type="ECO:0000313" key="1">
    <source>
        <dbReference type="EMBL" id="MFM9326731.1"/>
    </source>
</evidence>
<dbReference type="EMBL" id="JBJURJ010000001">
    <property type="protein sequence ID" value="MFM9326731.1"/>
    <property type="molecule type" value="Genomic_DNA"/>
</dbReference>
<gene>
    <name evidence="1" type="ORF">ACI1P1_00330</name>
</gene>
<name>A0ACC7NSR9_9BACL</name>
<proteinExistence type="predicted"/>
<organism evidence="1 2">
    <name type="scientific">Paenibacillus mesotrionivorans</name>
    <dbReference type="NCBI Taxonomy" id="3160968"/>
    <lineage>
        <taxon>Bacteria</taxon>
        <taxon>Bacillati</taxon>
        <taxon>Bacillota</taxon>
        <taxon>Bacilli</taxon>
        <taxon>Bacillales</taxon>
        <taxon>Paenibacillaceae</taxon>
        <taxon>Paenibacillus</taxon>
    </lineage>
</organism>
<reference evidence="1" key="1">
    <citation type="submission" date="2024-12" db="EMBL/GenBank/DDBJ databases">
        <authorList>
            <person name="Wu N."/>
        </authorList>
    </citation>
    <scope>NUCLEOTIDE SEQUENCE</scope>
    <source>
        <strain evidence="1">P15</strain>
    </source>
</reference>
<dbReference type="Proteomes" id="UP001631969">
    <property type="component" value="Unassembled WGS sequence"/>
</dbReference>
<accession>A0ACC7NSR9</accession>
<evidence type="ECO:0000313" key="2">
    <source>
        <dbReference type="Proteomes" id="UP001631969"/>
    </source>
</evidence>
<sequence length="375" mass="41844">MKKCAVGLLSLDKEYTERLLAYVRLSEYRTLVHMVWYTSVDYCRKMLAEKDKPEVLLLDTGNSAAGWQALLQQKECPIVLLGEEETTTGSQEAAMLDKYQPLNRLLDTILHLAEKQSGTRGRREAGGEETFVLGVYSSTGGAGKTVFAYTAAGLLSRMGFHPLVLTLESIPSLCWRVPGNEDRFGKVMYRVAGGTEEGQQGLGPELSEDAGRRVRFLPGASNLDDLEEMGQEDARKLIRLASQTVGVNLIIVDLDSSFHPRIWGALSACHRIAWLIPDHCIAREKAERQLPRLLEEMPVLKDRLSVILNMSGGQPQDLQGGAIQIEEVLPHQEDWLFLRDCRHLETSTAYEQRLQKWFLSVIQSPAGWAGAKSYG</sequence>
<protein>
    <submittedName>
        <fullName evidence="1">Uncharacterized protein</fullName>
    </submittedName>
</protein>